<keyword evidence="3" id="KW-1185">Reference proteome</keyword>
<comment type="caution">
    <text evidence="2">The sequence shown here is derived from an EMBL/GenBank/DDBJ whole genome shotgun (WGS) entry which is preliminary data.</text>
</comment>
<sequence>MLRMIRKYLPAFGTLFAITFFLVMALTALAQVRHAQQDKKGSRSAIEATRPSGSAQWERRSVVEEERTTRFAAAYADPRTGMIGQGLTRTDHQESEPHRLFQSNLSAGNGRPSGFLLVR</sequence>
<dbReference type="Proteomes" id="UP000534783">
    <property type="component" value="Unassembled WGS sequence"/>
</dbReference>
<proteinExistence type="predicted"/>
<dbReference type="RefSeq" id="WP_168060571.1">
    <property type="nucleotide sequence ID" value="NZ_VTOW01000002.1"/>
</dbReference>
<accession>A0A7X6DQU0</accession>
<feature type="compositionally biased region" description="Basic and acidic residues" evidence="1">
    <location>
        <begin position="89"/>
        <end position="99"/>
    </location>
</feature>
<protein>
    <submittedName>
        <fullName evidence="2">Uncharacterized protein</fullName>
    </submittedName>
</protein>
<name>A0A7X6DQU0_9BACT</name>
<evidence type="ECO:0000313" key="2">
    <source>
        <dbReference type="EMBL" id="NKE71698.1"/>
    </source>
</evidence>
<gene>
    <name evidence="2" type="ORF">MNODULE_13205</name>
</gene>
<feature type="region of interest" description="Disordered" evidence="1">
    <location>
        <begin position="36"/>
        <end position="61"/>
    </location>
</feature>
<reference evidence="2 3" key="1">
    <citation type="journal article" date="2020" name="Nature">
        <title>Bacterial chemolithoautotrophy via manganese oxidation.</title>
        <authorList>
            <person name="Yu H."/>
            <person name="Leadbetter J.R."/>
        </authorList>
    </citation>
    <scope>NUCLEOTIDE SEQUENCE [LARGE SCALE GENOMIC DNA]</scope>
    <source>
        <strain evidence="2 3">Mn-1</strain>
    </source>
</reference>
<feature type="region of interest" description="Disordered" evidence="1">
    <location>
        <begin position="81"/>
        <end position="119"/>
    </location>
</feature>
<evidence type="ECO:0000313" key="3">
    <source>
        <dbReference type="Proteomes" id="UP000534783"/>
    </source>
</evidence>
<dbReference type="AlphaFoldDB" id="A0A7X6DQU0"/>
<evidence type="ECO:0000256" key="1">
    <source>
        <dbReference type="SAM" id="MobiDB-lite"/>
    </source>
</evidence>
<dbReference type="EMBL" id="VTOW01000002">
    <property type="protein sequence ID" value="NKE71698.1"/>
    <property type="molecule type" value="Genomic_DNA"/>
</dbReference>
<organism evidence="2 3">
    <name type="scientific">Candidatus Manganitrophus noduliformans</name>
    <dbReference type="NCBI Taxonomy" id="2606439"/>
    <lineage>
        <taxon>Bacteria</taxon>
        <taxon>Pseudomonadati</taxon>
        <taxon>Nitrospirota</taxon>
        <taxon>Nitrospiria</taxon>
        <taxon>Candidatus Troglogloeales</taxon>
        <taxon>Candidatus Manganitrophaceae</taxon>
        <taxon>Candidatus Manganitrophus</taxon>
    </lineage>
</organism>